<accession>A0A1H6S9N9</accession>
<feature type="transmembrane region" description="Helical" evidence="1">
    <location>
        <begin position="305"/>
        <end position="324"/>
    </location>
</feature>
<feature type="transmembrane region" description="Helical" evidence="1">
    <location>
        <begin position="209"/>
        <end position="238"/>
    </location>
</feature>
<keyword evidence="1" id="KW-0472">Membrane</keyword>
<feature type="transmembrane region" description="Helical" evidence="1">
    <location>
        <begin position="168"/>
        <end position="188"/>
    </location>
</feature>
<feature type="transmembrane region" description="Helical" evidence="1">
    <location>
        <begin position="21"/>
        <end position="38"/>
    </location>
</feature>
<dbReference type="EMBL" id="FNYW01000005">
    <property type="protein sequence ID" value="SEI60142.1"/>
    <property type="molecule type" value="Genomic_DNA"/>
</dbReference>
<dbReference type="Proteomes" id="UP000198564">
    <property type="component" value="Unassembled WGS sequence"/>
</dbReference>
<dbReference type="OrthoDB" id="2320684at2"/>
<feature type="transmembrane region" description="Helical" evidence="1">
    <location>
        <begin position="359"/>
        <end position="378"/>
    </location>
</feature>
<sequence>MIKQIISETFTYMWRNKKNRLVMVLCLGAVLLHSLVLLPNRPGHDEVDITKLERQMEANKQTFEDQLEKGLTVPTFFTGTSAYEVARNEYVNQRELLTTLKNGDVRRYLETPYRPLDDENEDEQEEAFSIQGYDKEWYFLNQKTDYYLTKAEPLTFHMVHERTSLQQLHLFMIGKGPYVLLLILLFMISDVITKDRALRTQKAGVPINWFGYLLAQSLTALGFVTLFFTALFSIFILLNGLLYGFGSFAMPVGMIGEAGTTYLAPTLTTMEIGTFLLKSVPYLVLLMYGFTRLNTLFSLIIKHDIVTFIVSVFILLFPQLYYSAGTEKLLGVPMSFYPQSYYAFGDVITNRLAFPYDRGLLVLVMTLVIIEILNYTATKLIKRQAYVR</sequence>
<dbReference type="RefSeq" id="WP_091633045.1">
    <property type="nucleotide sequence ID" value="NZ_FNYW01000005.1"/>
</dbReference>
<protein>
    <recommendedName>
        <fullName evidence="4">ABC-2 type transport system permease protein</fullName>
    </recommendedName>
</protein>
<keyword evidence="1" id="KW-1133">Transmembrane helix</keyword>
<organism evidence="2 3">
    <name type="scientific">Alkalibacterium gilvum</name>
    <dbReference type="NCBI Taxonomy" id="1130080"/>
    <lineage>
        <taxon>Bacteria</taxon>
        <taxon>Bacillati</taxon>
        <taxon>Bacillota</taxon>
        <taxon>Bacilli</taxon>
        <taxon>Lactobacillales</taxon>
        <taxon>Carnobacteriaceae</taxon>
        <taxon>Alkalibacterium</taxon>
    </lineage>
</organism>
<name>A0A1H6S9N9_9LACT</name>
<feature type="transmembrane region" description="Helical" evidence="1">
    <location>
        <begin position="272"/>
        <end position="293"/>
    </location>
</feature>
<dbReference type="AlphaFoldDB" id="A0A1H6S9N9"/>
<dbReference type="STRING" id="1130080.SAMN04488113_1055"/>
<evidence type="ECO:0000313" key="2">
    <source>
        <dbReference type="EMBL" id="SEI60142.1"/>
    </source>
</evidence>
<keyword evidence="3" id="KW-1185">Reference proteome</keyword>
<evidence type="ECO:0000256" key="1">
    <source>
        <dbReference type="SAM" id="Phobius"/>
    </source>
</evidence>
<evidence type="ECO:0008006" key="4">
    <source>
        <dbReference type="Google" id="ProtNLM"/>
    </source>
</evidence>
<proteinExistence type="predicted"/>
<keyword evidence="1" id="KW-0812">Transmembrane</keyword>
<evidence type="ECO:0000313" key="3">
    <source>
        <dbReference type="Proteomes" id="UP000198564"/>
    </source>
</evidence>
<reference evidence="3" key="1">
    <citation type="submission" date="2016-10" db="EMBL/GenBank/DDBJ databases">
        <authorList>
            <person name="Varghese N."/>
            <person name="Submissions S."/>
        </authorList>
    </citation>
    <scope>NUCLEOTIDE SEQUENCE [LARGE SCALE GENOMIC DNA]</scope>
    <source>
        <strain evidence="3">DSM 25751</strain>
    </source>
</reference>
<gene>
    <name evidence="2" type="ORF">SAMN04488113_1055</name>
</gene>